<dbReference type="PANTHER" id="PTHR41299">
    <property type="entry name" value="THIAMINE PYROPHOSPHOKINASE"/>
    <property type="match status" value="1"/>
</dbReference>
<dbReference type="Proteomes" id="UP000514716">
    <property type="component" value="Chromosome"/>
</dbReference>
<evidence type="ECO:0000256" key="4">
    <source>
        <dbReference type="ARBA" id="ARBA00022840"/>
    </source>
</evidence>
<keyword evidence="2" id="KW-0547">Nucleotide-binding</keyword>
<dbReference type="GO" id="GO:0030975">
    <property type="term" value="F:thiamine binding"/>
    <property type="evidence" value="ECO:0007669"/>
    <property type="project" value="InterPro"/>
</dbReference>
<dbReference type="InterPro" id="IPR036371">
    <property type="entry name" value="TPK_B1-bd_sf"/>
</dbReference>
<dbReference type="Gene3D" id="3.40.50.10240">
    <property type="entry name" value="Thiamin pyrophosphokinase, catalytic domain"/>
    <property type="match status" value="1"/>
</dbReference>
<dbReference type="GO" id="GO:0016301">
    <property type="term" value="F:kinase activity"/>
    <property type="evidence" value="ECO:0007669"/>
    <property type="project" value="UniProtKB-KW"/>
</dbReference>
<evidence type="ECO:0000256" key="5">
    <source>
        <dbReference type="NCBIfam" id="TIGR01378"/>
    </source>
</evidence>
<dbReference type="Pfam" id="PF04263">
    <property type="entry name" value="TPK_catalytic"/>
    <property type="match status" value="1"/>
</dbReference>
<dbReference type="SUPFAM" id="SSF63862">
    <property type="entry name" value="Thiamin pyrophosphokinase, substrate-binding domain"/>
    <property type="match status" value="1"/>
</dbReference>
<dbReference type="GO" id="GO:0005524">
    <property type="term" value="F:ATP binding"/>
    <property type="evidence" value="ECO:0007669"/>
    <property type="project" value="UniProtKB-KW"/>
</dbReference>
<dbReference type="GO" id="GO:0004788">
    <property type="term" value="F:thiamine diphosphokinase activity"/>
    <property type="evidence" value="ECO:0007669"/>
    <property type="project" value="UniProtKB-UniRule"/>
</dbReference>
<dbReference type="EC" id="2.7.6.2" evidence="5"/>
<keyword evidence="1 7" id="KW-0808">Transferase</keyword>
<gene>
    <name evidence="7" type="ORF">H1Q58_10145</name>
</gene>
<dbReference type="InterPro" id="IPR053149">
    <property type="entry name" value="TPK"/>
</dbReference>
<dbReference type="InterPro" id="IPR036759">
    <property type="entry name" value="TPK_catalytic_sf"/>
</dbReference>
<dbReference type="EMBL" id="CP059540">
    <property type="protein sequence ID" value="QMT16339.1"/>
    <property type="molecule type" value="Genomic_DNA"/>
</dbReference>
<dbReference type="InterPro" id="IPR007371">
    <property type="entry name" value="TPK_catalytic"/>
</dbReference>
<dbReference type="GO" id="GO:0009229">
    <property type="term" value="P:thiamine diphosphate biosynthetic process"/>
    <property type="evidence" value="ECO:0007669"/>
    <property type="project" value="InterPro"/>
</dbReference>
<dbReference type="PANTHER" id="PTHR41299:SF1">
    <property type="entry name" value="THIAMINE PYROPHOSPHOKINASE"/>
    <property type="match status" value="1"/>
</dbReference>
<feature type="domain" description="Thiamin pyrophosphokinase thiamin-binding" evidence="6">
    <location>
        <begin position="141"/>
        <end position="206"/>
    </location>
</feature>
<dbReference type="GO" id="GO:0006772">
    <property type="term" value="P:thiamine metabolic process"/>
    <property type="evidence" value="ECO:0007669"/>
    <property type="project" value="UniProtKB-UniRule"/>
</dbReference>
<organism evidence="7 8">
    <name type="scientific">Planococcus maritimus</name>
    <dbReference type="NCBI Taxonomy" id="192421"/>
    <lineage>
        <taxon>Bacteria</taxon>
        <taxon>Bacillati</taxon>
        <taxon>Bacillota</taxon>
        <taxon>Bacilli</taxon>
        <taxon>Bacillales</taxon>
        <taxon>Caryophanaceae</taxon>
        <taxon>Planococcus</taxon>
    </lineage>
</organism>
<protein>
    <recommendedName>
        <fullName evidence="5">Thiamine diphosphokinase</fullName>
        <ecNumber evidence="5">2.7.6.2</ecNumber>
    </recommendedName>
</protein>
<evidence type="ECO:0000313" key="8">
    <source>
        <dbReference type="Proteomes" id="UP000514716"/>
    </source>
</evidence>
<keyword evidence="4" id="KW-0067">ATP-binding</keyword>
<dbReference type="Pfam" id="PF04265">
    <property type="entry name" value="TPK_B1_binding"/>
    <property type="match status" value="1"/>
</dbReference>
<dbReference type="CDD" id="cd07995">
    <property type="entry name" value="TPK"/>
    <property type="match status" value="1"/>
</dbReference>
<dbReference type="InterPro" id="IPR006282">
    <property type="entry name" value="Thi_PPkinase"/>
</dbReference>
<evidence type="ECO:0000313" key="7">
    <source>
        <dbReference type="EMBL" id="QMT16339.1"/>
    </source>
</evidence>
<reference evidence="7 8" key="1">
    <citation type="submission" date="2020-07" db="EMBL/GenBank/DDBJ databases">
        <title>Screening of a cold-adapted Planococcus bacterium producing protease in traditional shrimp paste and protease identification by genome sequencing.</title>
        <authorList>
            <person name="Gao R."/>
            <person name="Leng W."/>
            <person name="Chu Q."/>
            <person name="Wu X."/>
            <person name="Liu H."/>
            <person name="Li X."/>
        </authorList>
    </citation>
    <scope>NUCLEOTIDE SEQUENCE [LARGE SCALE GENOMIC DNA]</scope>
    <source>
        <strain evidence="7 8">XJ11</strain>
    </source>
</reference>
<accession>A0A7D7RLZ8</accession>
<dbReference type="SMART" id="SM00983">
    <property type="entry name" value="TPK_B1_binding"/>
    <property type="match status" value="1"/>
</dbReference>
<dbReference type="SUPFAM" id="SSF63999">
    <property type="entry name" value="Thiamin pyrophosphokinase, catalytic domain"/>
    <property type="match status" value="1"/>
</dbReference>
<keyword evidence="3 7" id="KW-0418">Kinase</keyword>
<dbReference type="KEGG" id="pdec:H1Q58_10145"/>
<dbReference type="RefSeq" id="WP_068486008.1">
    <property type="nucleotide sequence ID" value="NZ_CP059540.1"/>
</dbReference>
<evidence type="ECO:0000256" key="3">
    <source>
        <dbReference type="ARBA" id="ARBA00022777"/>
    </source>
</evidence>
<evidence type="ECO:0000256" key="2">
    <source>
        <dbReference type="ARBA" id="ARBA00022741"/>
    </source>
</evidence>
<evidence type="ECO:0000256" key="1">
    <source>
        <dbReference type="ARBA" id="ARBA00022679"/>
    </source>
</evidence>
<name>A0A7D7RLZ8_PLAMR</name>
<dbReference type="NCBIfam" id="TIGR01378">
    <property type="entry name" value="thi_PPkinase"/>
    <property type="match status" value="1"/>
</dbReference>
<dbReference type="AlphaFoldDB" id="A0A7D7RLZ8"/>
<dbReference type="InterPro" id="IPR007373">
    <property type="entry name" value="Thiamin_PyroPKinase_B1-bd"/>
</dbReference>
<keyword evidence="8" id="KW-1185">Reference proteome</keyword>
<sequence>MIVVITAGGPADELPDLSLYEGALHIGVDAGVMTLLERGIEPAEAVGDFDSVTDSEYEKIRLAFPELERSPSEKDESDTELALKKAMDYKPDTVIVAGVTGGRLDHYLAALQIVFAYQRSYPHVDFRVLNKQNRIRFMEPGTYRMKADNGFTYISFYPFSEEVSGFTIEGFKYPVKDERISFGSTRFTSNELAGDGTVSFTKGDLIVIESSD</sequence>
<proteinExistence type="predicted"/>
<evidence type="ECO:0000259" key="6">
    <source>
        <dbReference type="SMART" id="SM00983"/>
    </source>
</evidence>